<dbReference type="Pfam" id="PF14145">
    <property type="entry name" value="YrhK"/>
    <property type="match status" value="3"/>
</dbReference>
<name>A0A6G0WQC5_9STRA</name>
<feature type="domain" description="YrhK" evidence="2">
    <location>
        <begin position="36"/>
        <end position="89"/>
    </location>
</feature>
<dbReference type="VEuPathDB" id="FungiDB:AeMF1_011804"/>
<evidence type="ECO:0000313" key="4">
    <source>
        <dbReference type="Proteomes" id="UP000481153"/>
    </source>
</evidence>
<keyword evidence="1" id="KW-1133">Transmembrane helix</keyword>
<feature type="transmembrane region" description="Helical" evidence="1">
    <location>
        <begin position="215"/>
        <end position="237"/>
    </location>
</feature>
<comment type="caution">
    <text evidence="3">The sequence shown here is derived from an EMBL/GenBank/DDBJ whole genome shotgun (WGS) entry which is preliminary data.</text>
</comment>
<organism evidence="3 4">
    <name type="scientific">Aphanomyces euteiches</name>
    <dbReference type="NCBI Taxonomy" id="100861"/>
    <lineage>
        <taxon>Eukaryota</taxon>
        <taxon>Sar</taxon>
        <taxon>Stramenopiles</taxon>
        <taxon>Oomycota</taxon>
        <taxon>Saprolegniomycetes</taxon>
        <taxon>Saprolegniales</taxon>
        <taxon>Verrucalvaceae</taxon>
        <taxon>Aphanomyces</taxon>
    </lineage>
</organism>
<evidence type="ECO:0000259" key="2">
    <source>
        <dbReference type="Pfam" id="PF14145"/>
    </source>
</evidence>
<feature type="transmembrane region" description="Helical" evidence="1">
    <location>
        <begin position="168"/>
        <end position="195"/>
    </location>
</feature>
<dbReference type="EMBL" id="VJMJ01000163">
    <property type="protein sequence ID" value="KAF0729577.1"/>
    <property type="molecule type" value="Genomic_DNA"/>
</dbReference>
<evidence type="ECO:0000256" key="1">
    <source>
        <dbReference type="SAM" id="Phobius"/>
    </source>
</evidence>
<dbReference type="InterPro" id="IPR025424">
    <property type="entry name" value="YrhK_domain"/>
</dbReference>
<dbReference type="Proteomes" id="UP000481153">
    <property type="component" value="Unassembled WGS sequence"/>
</dbReference>
<reference evidence="3 4" key="1">
    <citation type="submission" date="2019-07" db="EMBL/GenBank/DDBJ databases">
        <title>Genomics analysis of Aphanomyces spp. identifies a new class of oomycete effector associated with host adaptation.</title>
        <authorList>
            <person name="Gaulin E."/>
        </authorList>
    </citation>
    <scope>NUCLEOTIDE SEQUENCE [LARGE SCALE GENOMIC DNA]</scope>
    <source>
        <strain evidence="3 4">ATCC 201684</strain>
    </source>
</reference>
<evidence type="ECO:0000313" key="3">
    <source>
        <dbReference type="EMBL" id="KAF0729577.1"/>
    </source>
</evidence>
<protein>
    <recommendedName>
        <fullName evidence="2">YrhK domain-containing protein</fullName>
    </recommendedName>
</protein>
<feature type="transmembrane region" description="Helical" evidence="1">
    <location>
        <begin position="35"/>
        <end position="54"/>
    </location>
</feature>
<proteinExistence type="predicted"/>
<keyword evidence="1" id="KW-0812">Transmembrane</keyword>
<keyword evidence="1" id="KW-0472">Membrane</keyword>
<accession>A0A6G0WQC5</accession>
<feature type="transmembrane region" description="Helical" evidence="1">
    <location>
        <begin position="108"/>
        <end position="130"/>
    </location>
</feature>
<feature type="domain" description="YrhK" evidence="2">
    <location>
        <begin position="107"/>
        <end position="151"/>
    </location>
</feature>
<sequence>MTASDLKDNAYQTIDPESSLSVAQRLFHVTFKTSGVLYWIGGWLFLFGSILFYPRYANIYDIPGEGALIGGWLFLFGCIMFQSGSLIEVWNARYAHKEGSDFNRFLPMMMAVSNVLGSVCFVYGGVYFLPKYYNENPSLGCYLFIAGCSIFSYAILVDVPRMIREKQAIFGLWTTCAVFNMVGNILFIVGSYYFLPKFLFVEDADLASSNLIYSTNYFVVGSVAFIIAPTAQVIALYKEVASAPVAAALQTQP</sequence>
<feature type="transmembrane region" description="Helical" evidence="1">
    <location>
        <begin position="136"/>
        <end position="156"/>
    </location>
</feature>
<keyword evidence="4" id="KW-1185">Reference proteome</keyword>
<dbReference type="AlphaFoldDB" id="A0A6G0WQC5"/>
<feature type="domain" description="YrhK" evidence="2">
    <location>
        <begin position="177"/>
        <end position="234"/>
    </location>
</feature>
<gene>
    <name evidence="3" type="ORF">Ae201684_012845</name>
</gene>
<feature type="transmembrane region" description="Helical" evidence="1">
    <location>
        <begin position="66"/>
        <end position="87"/>
    </location>
</feature>